<feature type="repeat" description="NHL" evidence="2">
    <location>
        <begin position="123"/>
        <end position="165"/>
    </location>
</feature>
<proteinExistence type="predicted"/>
<dbReference type="AlphaFoldDB" id="T0F0G0"/>
<dbReference type="InterPro" id="IPR050952">
    <property type="entry name" value="TRIM-NHL_E3_ligases"/>
</dbReference>
<evidence type="ECO:0000313" key="4">
    <source>
        <dbReference type="Proteomes" id="UP000015454"/>
    </source>
</evidence>
<dbReference type="GO" id="GO:0008270">
    <property type="term" value="F:zinc ion binding"/>
    <property type="evidence" value="ECO:0007669"/>
    <property type="project" value="UniProtKB-KW"/>
</dbReference>
<dbReference type="Gene3D" id="2.40.10.500">
    <property type="match status" value="3"/>
</dbReference>
<keyword evidence="1" id="KW-0677">Repeat</keyword>
<dbReference type="Pfam" id="PF01436">
    <property type="entry name" value="NHL"/>
    <property type="match status" value="2"/>
</dbReference>
<feature type="repeat" description="NHL" evidence="2">
    <location>
        <begin position="303"/>
        <end position="342"/>
    </location>
</feature>
<evidence type="ECO:0000313" key="3">
    <source>
        <dbReference type="EMBL" id="EQA44620.1"/>
    </source>
</evidence>
<protein>
    <submittedName>
        <fullName evidence="3">NHL repeat protein</fullName>
    </submittedName>
</protein>
<dbReference type="PROSITE" id="PS51125">
    <property type="entry name" value="NHL"/>
    <property type="match status" value="3"/>
</dbReference>
<gene>
    <name evidence="3" type="ORF">LEP1GSC050_4059</name>
</gene>
<reference evidence="3" key="1">
    <citation type="submission" date="2013-05" db="EMBL/GenBank/DDBJ databases">
        <authorList>
            <person name="Harkins D.M."/>
            <person name="Durkin A.S."/>
            <person name="Brinkac L.M."/>
            <person name="Haft D.H."/>
            <person name="Selengut J.D."/>
            <person name="Sanka R."/>
            <person name="DePew J."/>
            <person name="Purushe J."/>
            <person name="Hartskeerl R.A."/>
            <person name="Ahmed A."/>
            <person name="van der Linden H."/>
            <person name="Goris M.G.A."/>
            <person name="Vinetz J.M."/>
            <person name="Sutton G.G."/>
            <person name="Nierman W.C."/>
            <person name="Fouts D.E."/>
        </authorList>
    </citation>
    <scope>NUCLEOTIDE SEQUENCE [LARGE SCALE GENOMIC DNA]</scope>
    <source>
        <strain evidence="3">5399</strain>
    </source>
</reference>
<dbReference type="RefSeq" id="WP_010568661.1">
    <property type="nucleotide sequence ID" value="NZ_AHMO02000008.1"/>
</dbReference>
<dbReference type="OrthoDB" id="317057at2"/>
<dbReference type="InterPro" id="IPR001258">
    <property type="entry name" value="NHL_repeat"/>
</dbReference>
<feature type="repeat" description="NHL" evidence="2">
    <location>
        <begin position="64"/>
        <end position="107"/>
    </location>
</feature>
<evidence type="ECO:0000256" key="1">
    <source>
        <dbReference type="ARBA" id="ARBA00022737"/>
    </source>
</evidence>
<name>T0F0G0_9LEPT</name>
<dbReference type="PANTHER" id="PTHR24104:SF25">
    <property type="entry name" value="PROTEIN LIN-41"/>
    <property type="match status" value="1"/>
</dbReference>
<dbReference type="CDD" id="cd05819">
    <property type="entry name" value="NHL"/>
    <property type="match status" value="1"/>
</dbReference>
<dbReference type="STRING" id="1049789.LEP1GSC050_4059"/>
<keyword evidence="4" id="KW-1185">Reference proteome</keyword>
<dbReference type="Proteomes" id="UP000015454">
    <property type="component" value="Unassembled WGS sequence"/>
</dbReference>
<organism evidence="3 4">
    <name type="scientific">Leptospira broomii serovar Hurstbridge str. 5399</name>
    <dbReference type="NCBI Taxonomy" id="1049789"/>
    <lineage>
        <taxon>Bacteria</taxon>
        <taxon>Pseudomonadati</taxon>
        <taxon>Spirochaetota</taxon>
        <taxon>Spirochaetia</taxon>
        <taxon>Leptospirales</taxon>
        <taxon>Leptospiraceae</taxon>
        <taxon>Leptospira</taxon>
    </lineage>
</organism>
<accession>T0F0G0</accession>
<dbReference type="SUPFAM" id="SSF101898">
    <property type="entry name" value="NHL repeat"/>
    <property type="match status" value="1"/>
</dbReference>
<dbReference type="PROSITE" id="PS51257">
    <property type="entry name" value="PROKAR_LIPOPROTEIN"/>
    <property type="match status" value="1"/>
</dbReference>
<comment type="caution">
    <text evidence="3">The sequence shown here is derived from an EMBL/GenBank/DDBJ whole genome shotgun (WGS) entry which is preliminary data.</text>
</comment>
<sequence>MNQFKPLALILVALIIALSCKPRHDNKDNLLVALLAASATQSNCTTTPVLTLGESATLVLGQSGFTMSASGTAQNQFKQPSGIAVDSKGGQWISDATNNRVLHFPNGVATGGNADVVLGQSNFTSSGPGTTQSTLTTPQGLAVDSNGGLWVVDSGNHRVLHFPSGVATGGNADLVIGQANYTSGTNATTQSRLSSPHAVAIDSAGGIWISDGGNNRALHFPSGIASGGNADLVLGQSNYTSGTGGVTAQNALNDPRGLAVDLNGGIWIVEYANNRALHFPNGTASGGNADRVLGQINYTSSAGQFTRTQISLYQPQGIAVDSNGGIWVGDTGNLRVLHYANGVANGGGADKVLGQSDYTNIGKTGPTADSVGAAAVLALSSCGQLWVGDTTNTRVLYFP</sequence>
<dbReference type="PANTHER" id="PTHR24104">
    <property type="entry name" value="E3 UBIQUITIN-PROTEIN LIGASE NHLRC1-RELATED"/>
    <property type="match status" value="1"/>
</dbReference>
<dbReference type="EMBL" id="AHMO02000008">
    <property type="protein sequence ID" value="EQA44620.1"/>
    <property type="molecule type" value="Genomic_DNA"/>
</dbReference>
<evidence type="ECO:0000256" key="2">
    <source>
        <dbReference type="PROSITE-ProRule" id="PRU00504"/>
    </source>
</evidence>